<dbReference type="KEGG" id="tbg:TbgDal_VII7970"/>
<name>C9ZU39_TRYB9</name>
<dbReference type="Proteomes" id="UP000002316">
    <property type="component" value="Chromosome 7"/>
</dbReference>
<evidence type="ECO:0000313" key="1">
    <source>
        <dbReference type="EMBL" id="CBH12925.1"/>
    </source>
</evidence>
<dbReference type="RefSeq" id="XP_011775204.1">
    <property type="nucleotide sequence ID" value="XM_011776902.1"/>
</dbReference>
<evidence type="ECO:0000313" key="2">
    <source>
        <dbReference type="Proteomes" id="UP000002316"/>
    </source>
</evidence>
<sequence length="140" mass="15193">MGQVGVRACVESGQMVIYGPAPPCGVHFPPLRGAYVGGAPSGKVRAIRSHPPCFVVEKEPNLTAIPVHEVKTRRPCTRVAGAPPLHYTVTTLLRPRKTLMEAGVSRQNIVLGEDLVENSEPQMGGEDLPFRQSLRMEGVW</sequence>
<dbReference type="GeneID" id="23863108"/>
<reference evidence="2" key="1">
    <citation type="journal article" date="2010" name="PLoS Negl. Trop. Dis.">
        <title>The genome sequence of Trypanosoma brucei gambiense, causative agent of chronic human african trypanosomiasis.</title>
        <authorList>
            <person name="Jackson A.P."/>
            <person name="Sanders M."/>
            <person name="Berry A."/>
            <person name="McQuillan J."/>
            <person name="Aslett M.A."/>
            <person name="Quail M.A."/>
            <person name="Chukualim B."/>
            <person name="Capewell P."/>
            <person name="MacLeod A."/>
            <person name="Melville S.E."/>
            <person name="Gibson W."/>
            <person name="Barry J.D."/>
            <person name="Berriman M."/>
            <person name="Hertz-Fowler C."/>
        </authorList>
    </citation>
    <scope>NUCLEOTIDE SEQUENCE [LARGE SCALE GENOMIC DNA]</scope>
    <source>
        <strain evidence="2">MHOM/CI/86/DAL972</strain>
    </source>
</reference>
<dbReference type="AlphaFoldDB" id="C9ZU39"/>
<proteinExistence type="predicted"/>
<dbReference type="EMBL" id="FN554970">
    <property type="protein sequence ID" value="CBH12925.1"/>
    <property type="molecule type" value="Genomic_DNA"/>
</dbReference>
<protein>
    <submittedName>
        <fullName evidence="1">Uncharacterized protein</fullName>
    </submittedName>
</protein>
<organism evidence="1 2">
    <name type="scientific">Trypanosoma brucei gambiense (strain MHOM/CI/86/DAL972)</name>
    <dbReference type="NCBI Taxonomy" id="679716"/>
    <lineage>
        <taxon>Eukaryota</taxon>
        <taxon>Discoba</taxon>
        <taxon>Euglenozoa</taxon>
        <taxon>Kinetoplastea</taxon>
        <taxon>Metakinetoplastina</taxon>
        <taxon>Trypanosomatida</taxon>
        <taxon>Trypanosomatidae</taxon>
        <taxon>Trypanosoma</taxon>
    </lineage>
</organism>
<accession>C9ZU39</accession>
<gene>
    <name evidence="1" type="ORF">TbgDal_VII7970</name>
</gene>